<feature type="compositionally biased region" description="Basic and acidic residues" evidence="1">
    <location>
        <begin position="561"/>
        <end position="570"/>
    </location>
</feature>
<keyword evidence="2" id="KW-1133">Transmembrane helix</keyword>
<feature type="chain" id="PRO_5009192842" evidence="3">
    <location>
        <begin position="22"/>
        <end position="836"/>
    </location>
</feature>
<feature type="region of interest" description="Disordered" evidence="1">
    <location>
        <begin position="543"/>
        <end position="570"/>
    </location>
</feature>
<dbReference type="EMBL" id="KV784360">
    <property type="protein sequence ID" value="OEU14817.1"/>
    <property type="molecule type" value="Genomic_DNA"/>
</dbReference>
<evidence type="ECO:0000256" key="1">
    <source>
        <dbReference type="SAM" id="MobiDB-lite"/>
    </source>
</evidence>
<protein>
    <submittedName>
        <fullName evidence="4">Uncharacterized protein</fullName>
    </submittedName>
</protein>
<feature type="compositionally biased region" description="Low complexity" evidence="1">
    <location>
        <begin position="720"/>
        <end position="733"/>
    </location>
</feature>
<feature type="transmembrane region" description="Helical" evidence="2">
    <location>
        <begin position="415"/>
        <end position="439"/>
    </location>
</feature>
<feature type="compositionally biased region" description="Low complexity" evidence="1">
    <location>
        <begin position="774"/>
        <end position="803"/>
    </location>
</feature>
<feature type="region of interest" description="Disordered" evidence="1">
    <location>
        <begin position="41"/>
        <end position="72"/>
    </location>
</feature>
<feature type="region of interest" description="Disordered" evidence="1">
    <location>
        <begin position="720"/>
        <end position="836"/>
    </location>
</feature>
<dbReference type="Proteomes" id="UP000095751">
    <property type="component" value="Unassembled WGS sequence"/>
</dbReference>
<dbReference type="InParanoid" id="A0A1E7F9I8"/>
<evidence type="ECO:0000256" key="2">
    <source>
        <dbReference type="SAM" id="Phobius"/>
    </source>
</evidence>
<name>A0A1E7F9I8_9STRA</name>
<organism evidence="4 5">
    <name type="scientific">Fragilariopsis cylindrus CCMP1102</name>
    <dbReference type="NCBI Taxonomy" id="635003"/>
    <lineage>
        <taxon>Eukaryota</taxon>
        <taxon>Sar</taxon>
        <taxon>Stramenopiles</taxon>
        <taxon>Ochrophyta</taxon>
        <taxon>Bacillariophyta</taxon>
        <taxon>Bacillariophyceae</taxon>
        <taxon>Bacillariophycidae</taxon>
        <taxon>Bacillariales</taxon>
        <taxon>Bacillariaceae</taxon>
        <taxon>Fragilariopsis</taxon>
    </lineage>
</organism>
<sequence>MKFASVVFALIGVGGIATVDGMSIRGRGANKLMTFARRLDEDAADENGEENGEESGDENGEESGDENGEENGEDSMYFLADYSIKLLSCIQGEQVINYENGEMESSTVIFRLCPSNSCDADSALGCESGYGDYAVGISTFLEAYMKQQEDNDNYYGNAMITYNQYGQEFDAEEYMECKEYDVEENQNGNQQNQQQQYNNNNYNGQYGNNGQQQQNYNGQQNQYGQYGQYGNNGQQQQNYNGQYGNNGQQQQNNYNNYQDTTFYIGPGCSADGTSIALSMYMNEACSYPAEVNFTQISYGWESLPFSDGGLVSMDCVACYGPDENYDYELSEMCTETYESSTSRCEENMATYSYYGPVTEGCSYVDTLVSSVYGSATDGSAGSYFFSNSTSTTWETISTEVSTRFMDTLSTREARAFIAAMVLFSLSACFGATLITCFCVKKRKERKRAKRTARSAKGNQLLPEAEPKKRRSSVVALVRSGTNSLRESVTSATTGAKVVAATVAAKSVASVRRKSSKKVDAVETIFKTEYKDMEDASVKSVKTQKSVKSRMSNMVKSVTSKKKADDAKSIKSEYKAPEPIISAPGSVKSSKSSRSKAATIASAEAATAAVAATTVVVKGDASVKSSKSKAASVKSSKSTKYSSIVAAAAPVAATTATPAEKKSDAFNWGFGGCGGTEDVTEESFVAEPVASTPTPPAPEQAPVVTEPVLAPEPAPVVIEPVVTESAPEPTTTPEPTKDAEPVEEAAEPVTVETVKQEVELEPVTETEPVKEEAESVTTPEPAATEQTPSADAADAAPTEETSTSHSEKTEKTKGKKGFLSKMDSHLKKKLSSTKAIV</sequence>
<feature type="signal peptide" evidence="3">
    <location>
        <begin position="1"/>
        <end position="21"/>
    </location>
</feature>
<dbReference type="AlphaFoldDB" id="A0A1E7F9I8"/>
<accession>A0A1E7F9I8</accession>
<proteinExistence type="predicted"/>
<feature type="region of interest" description="Disordered" evidence="1">
    <location>
        <begin position="182"/>
        <end position="252"/>
    </location>
</feature>
<keyword evidence="2" id="KW-0472">Membrane</keyword>
<feature type="compositionally biased region" description="Low complexity" evidence="1">
    <location>
        <begin position="185"/>
        <end position="252"/>
    </location>
</feature>
<evidence type="ECO:0000313" key="5">
    <source>
        <dbReference type="Proteomes" id="UP000095751"/>
    </source>
</evidence>
<evidence type="ECO:0000256" key="3">
    <source>
        <dbReference type="SAM" id="SignalP"/>
    </source>
</evidence>
<feature type="compositionally biased region" description="Acidic residues" evidence="1">
    <location>
        <begin position="42"/>
        <end position="72"/>
    </location>
</feature>
<reference evidence="4 5" key="1">
    <citation type="submission" date="2016-09" db="EMBL/GenBank/DDBJ databases">
        <title>Extensive genetic diversity and differential bi-allelic expression allows diatom success in the polar Southern Ocean.</title>
        <authorList>
            <consortium name="DOE Joint Genome Institute"/>
            <person name="Mock T."/>
            <person name="Otillar R.P."/>
            <person name="Strauss J."/>
            <person name="Dupont C."/>
            <person name="Frickenhaus S."/>
            <person name="Maumus F."/>
            <person name="Mcmullan M."/>
            <person name="Sanges R."/>
            <person name="Schmutz J."/>
            <person name="Toseland A."/>
            <person name="Valas R."/>
            <person name="Veluchamy A."/>
            <person name="Ward B.J."/>
            <person name="Allen A."/>
            <person name="Barry K."/>
            <person name="Falciatore A."/>
            <person name="Ferrante M."/>
            <person name="Fortunato A.E."/>
            <person name="Gloeckner G."/>
            <person name="Gruber A."/>
            <person name="Hipkin R."/>
            <person name="Janech M."/>
            <person name="Kroth P."/>
            <person name="Leese F."/>
            <person name="Lindquist E."/>
            <person name="Lyon B.R."/>
            <person name="Martin J."/>
            <person name="Mayer C."/>
            <person name="Parker M."/>
            <person name="Quesneville H."/>
            <person name="Raymond J."/>
            <person name="Uhlig C."/>
            <person name="Valentin K.U."/>
            <person name="Worden A.Z."/>
            <person name="Armbrust E.V."/>
            <person name="Bowler C."/>
            <person name="Green B."/>
            <person name="Moulton V."/>
            <person name="Van Oosterhout C."/>
            <person name="Grigoriev I."/>
        </authorList>
    </citation>
    <scope>NUCLEOTIDE SEQUENCE [LARGE SCALE GENOMIC DNA]</scope>
    <source>
        <strain evidence="4 5">CCMP1102</strain>
    </source>
</reference>
<keyword evidence="3" id="KW-0732">Signal</keyword>
<keyword evidence="5" id="KW-1185">Reference proteome</keyword>
<dbReference type="KEGG" id="fcy:FRACYDRAFT_262106"/>
<gene>
    <name evidence="4" type="ORF">FRACYDRAFT_262106</name>
</gene>
<keyword evidence="2" id="KW-0812">Transmembrane</keyword>
<evidence type="ECO:0000313" key="4">
    <source>
        <dbReference type="EMBL" id="OEU14817.1"/>
    </source>
</evidence>
<dbReference type="OrthoDB" id="39675at2759"/>